<keyword evidence="9" id="KW-1185">Reference proteome</keyword>
<evidence type="ECO:0000259" key="7">
    <source>
        <dbReference type="SMART" id="SM00363"/>
    </source>
</evidence>
<evidence type="ECO:0000313" key="8">
    <source>
        <dbReference type="EMBL" id="EPS73339.1"/>
    </source>
</evidence>
<comment type="caution">
    <text evidence="8">The sequence shown here is derived from an EMBL/GenBank/DDBJ whole genome shotgun (WGS) entry which is preliminary data.</text>
</comment>
<dbReference type="GO" id="GO:0015935">
    <property type="term" value="C:small ribosomal subunit"/>
    <property type="evidence" value="ECO:0007669"/>
    <property type="project" value="TreeGrafter"/>
</dbReference>
<feature type="non-terminal residue" evidence="8">
    <location>
        <position position="91"/>
    </location>
</feature>
<dbReference type="OrthoDB" id="3356781at2759"/>
<evidence type="ECO:0000256" key="5">
    <source>
        <dbReference type="ARBA" id="ARBA00023274"/>
    </source>
</evidence>
<dbReference type="InterPro" id="IPR036986">
    <property type="entry name" value="S4_RNA-bd_sf"/>
</dbReference>
<evidence type="ECO:0000256" key="2">
    <source>
        <dbReference type="ARBA" id="ARBA00022730"/>
    </source>
</evidence>
<evidence type="ECO:0000256" key="6">
    <source>
        <dbReference type="PROSITE-ProRule" id="PRU00182"/>
    </source>
</evidence>
<proteinExistence type="inferred from homology"/>
<keyword evidence="3 6" id="KW-0694">RNA-binding</keyword>
<dbReference type="EMBL" id="AUSU01000465">
    <property type="protein sequence ID" value="EPS73339.1"/>
    <property type="molecule type" value="Genomic_DNA"/>
</dbReference>
<dbReference type="GO" id="GO:0003735">
    <property type="term" value="F:structural constituent of ribosome"/>
    <property type="evidence" value="ECO:0007669"/>
    <property type="project" value="TreeGrafter"/>
</dbReference>
<dbReference type="GO" id="GO:0019843">
    <property type="term" value="F:rRNA binding"/>
    <property type="evidence" value="ECO:0007669"/>
    <property type="project" value="UniProtKB-KW"/>
</dbReference>
<comment type="similarity">
    <text evidence="1">Belongs to the universal ribosomal protein uS4 family.</text>
</comment>
<evidence type="ECO:0000256" key="4">
    <source>
        <dbReference type="ARBA" id="ARBA00022980"/>
    </source>
</evidence>
<accession>S8D0T5</accession>
<dbReference type="Gene3D" id="1.10.1050.10">
    <property type="entry name" value="Ribosomal Protein S4 Delta 41, Chain A, domain 1"/>
    <property type="match status" value="1"/>
</dbReference>
<dbReference type="InterPro" id="IPR002942">
    <property type="entry name" value="S4_RNA-bd"/>
</dbReference>
<feature type="domain" description="RNA-binding S4" evidence="7">
    <location>
        <begin position="39"/>
        <end position="91"/>
    </location>
</feature>
<dbReference type="Proteomes" id="UP000015453">
    <property type="component" value="Unassembled WGS sequence"/>
</dbReference>
<keyword evidence="2" id="KW-0699">rRNA-binding</keyword>
<evidence type="ECO:0000256" key="3">
    <source>
        <dbReference type="ARBA" id="ARBA00022884"/>
    </source>
</evidence>
<dbReference type="CDD" id="cd00165">
    <property type="entry name" value="S4"/>
    <property type="match status" value="1"/>
</dbReference>
<keyword evidence="5" id="KW-0687">Ribonucleoprotein</keyword>
<dbReference type="Pfam" id="PF01479">
    <property type="entry name" value="S4"/>
    <property type="match status" value="1"/>
</dbReference>
<dbReference type="SUPFAM" id="SSF55174">
    <property type="entry name" value="Alpha-L RNA-binding motif"/>
    <property type="match status" value="1"/>
</dbReference>
<dbReference type="InterPro" id="IPR022801">
    <property type="entry name" value="Ribosomal_uS4"/>
</dbReference>
<organism evidence="8 9">
    <name type="scientific">Genlisea aurea</name>
    <dbReference type="NCBI Taxonomy" id="192259"/>
    <lineage>
        <taxon>Eukaryota</taxon>
        <taxon>Viridiplantae</taxon>
        <taxon>Streptophyta</taxon>
        <taxon>Embryophyta</taxon>
        <taxon>Tracheophyta</taxon>
        <taxon>Spermatophyta</taxon>
        <taxon>Magnoliopsida</taxon>
        <taxon>eudicotyledons</taxon>
        <taxon>Gunneridae</taxon>
        <taxon>Pentapetalae</taxon>
        <taxon>asterids</taxon>
        <taxon>lamiids</taxon>
        <taxon>Lamiales</taxon>
        <taxon>Lentibulariaceae</taxon>
        <taxon>Genlisea</taxon>
    </lineage>
</organism>
<dbReference type="PANTHER" id="PTHR11831">
    <property type="entry name" value="30S 40S RIBOSOMAL PROTEIN"/>
    <property type="match status" value="1"/>
</dbReference>
<reference evidence="8 9" key="1">
    <citation type="journal article" date="2013" name="BMC Genomics">
        <title>The miniature genome of a carnivorous plant Genlisea aurea contains a low number of genes and short non-coding sequences.</title>
        <authorList>
            <person name="Leushkin E.V."/>
            <person name="Sutormin R.A."/>
            <person name="Nabieva E.R."/>
            <person name="Penin A.A."/>
            <person name="Kondrashov A.S."/>
            <person name="Logacheva M.D."/>
        </authorList>
    </citation>
    <scope>NUCLEOTIDE SEQUENCE [LARGE SCALE GENOMIC DNA]</scope>
</reference>
<dbReference type="GO" id="GO:0042274">
    <property type="term" value="P:ribosomal small subunit biogenesis"/>
    <property type="evidence" value="ECO:0007669"/>
    <property type="project" value="TreeGrafter"/>
</dbReference>
<protein>
    <recommendedName>
        <fullName evidence="7">RNA-binding S4 domain-containing protein</fullName>
    </recommendedName>
</protein>
<dbReference type="PANTHER" id="PTHR11831:SF4">
    <property type="entry name" value="SMALL RIBOSOMAL SUBUNIT PROTEIN US4M"/>
    <property type="match status" value="1"/>
</dbReference>
<feature type="non-terminal residue" evidence="8">
    <location>
        <position position="1"/>
    </location>
</feature>
<dbReference type="AlphaFoldDB" id="S8D0T5"/>
<sequence length="91" mass="10906">RQQFRLFYSFIKIKALRKIILKSFKKKDSVNAFVYFLESRIDVLLFRLNFFSSIREARQKILHGNVLVNNKVIKHFSYNLGEGDCLTFKKE</sequence>
<dbReference type="Gene3D" id="3.10.290.10">
    <property type="entry name" value="RNA-binding S4 domain"/>
    <property type="match status" value="1"/>
</dbReference>
<name>S8D0T5_9LAMI</name>
<dbReference type="SMART" id="SM00363">
    <property type="entry name" value="S4"/>
    <property type="match status" value="1"/>
</dbReference>
<evidence type="ECO:0000256" key="1">
    <source>
        <dbReference type="ARBA" id="ARBA00007465"/>
    </source>
</evidence>
<keyword evidence="4" id="KW-0689">Ribosomal protein</keyword>
<gene>
    <name evidence="8" type="ORF">M569_01424</name>
</gene>
<evidence type="ECO:0000313" key="9">
    <source>
        <dbReference type="Proteomes" id="UP000015453"/>
    </source>
</evidence>
<dbReference type="PROSITE" id="PS50889">
    <property type="entry name" value="S4"/>
    <property type="match status" value="1"/>
</dbReference>